<dbReference type="SUPFAM" id="SSF50037">
    <property type="entry name" value="C-terminal domain of transcriptional repressors"/>
    <property type="match status" value="1"/>
</dbReference>
<dbReference type="EMBL" id="JAEKNQ010000010">
    <property type="protein sequence ID" value="MBJ7601940.1"/>
    <property type="molecule type" value="Genomic_DNA"/>
</dbReference>
<dbReference type="InterPro" id="IPR022689">
    <property type="entry name" value="Iron_dep_repressor"/>
</dbReference>
<dbReference type="InterPro" id="IPR036388">
    <property type="entry name" value="WH-like_DNA-bd_sf"/>
</dbReference>
<dbReference type="PANTHER" id="PTHR33238:SF10">
    <property type="entry name" value="IRON-DEPENDENT REPRESSOR IDER"/>
    <property type="match status" value="1"/>
</dbReference>
<comment type="subcellular location">
    <subcellularLocation>
        <location evidence="1">Cytoplasm</location>
    </subcellularLocation>
</comment>
<dbReference type="InterPro" id="IPR050536">
    <property type="entry name" value="DtxR_MntR_Metal-Reg"/>
</dbReference>
<dbReference type="SUPFAM" id="SSF47979">
    <property type="entry name" value="Iron-dependent repressor protein, dimerization domain"/>
    <property type="match status" value="1"/>
</dbReference>
<evidence type="ECO:0000313" key="10">
    <source>
        <dbReference type="EMBL" id="MBJ7601940.1"/>
    </source>
</evidence>
<keyword evidence="4" id="KW-0408">Iron</keyword>
<evidence type="ECO:0000256" key="5">
    <source>
        <dbReference type="ARBA" id="ARBA00023015"/>
    </source>
</evidence>
<evidence type="ECO:0000259" key="9">
    <source>
        <dbReference type="SMART" id="SM00899"/>
    </source>
</evidence>
<feature type="region of interest" description="Disordered" evidence="8">
    <location>
        <begin position="249"/>
        <end position="280"/>
    </location>
</feature>
<dbReference type="Pfam" id="PF04023">
    <property type="entry name" value="FeoA"/>
    <property type="match status" value="1"/>
</dbReference>
<evidence type="ECO:0000256" key="3">
    <source>
        <dbReference type="ARBA" id="ARBA00011738"/>
    </source>
</evidence>
<dbReference type="GO" id="GO:0003700">
    <property type="term" value="F:DNA-binding transcription factor activity"/>
    <property type="evidence" value="ECO:0007669"/>
    <property type="project" value="InterPro"/>
</dbReference>
<dbReference type="InterPro" id="IPR022687">
    <property type="entry name" value="HTH_DTXR"/>
</dbReference>
<dbReference type="InterPro" id="IPR001367">
    <property type="entry name" value="Fe_dep_repressor"/>
</dbReference>
<name>A0A934N601_9BACT</name>
<evidence type="ECO:0000256" key="6">
    <source>
        <dbReference type="ARBA" id="ARBA00023125"/>
    </source>
</evidence>
<evidence type="ECO:0000256" key="8">
    <source>
        <dbReference type="SAM" id="MobiDB-lite"/>
    </source>
</evidence>
<dbReference type="GO" id="GO:0045892">
    <property type="term" value="P:negative regulation of DNA-templated transcription"/>
    <property type="evidence" value="ECO:0007669"/>
    <property type="project" value="TreeGrafter"/>
</dbReference>
<dbReference type="InterPro" id="IPR007167">
    <property type="entry name" value="Fe-transptr_FeoA-like"/>
</dbReference>
<dbReference type="InterPro" id="IPR036421">
    <property type="entry name" value="Fe_dep_repressor_sf"/>
</dbReference>
<dbReference type="RefSeq" id="WP_338176327.1">
    <property type="nucleotide sequence ID" value="NZ_JAEKNQ010000010.1"/>
</dbReference>
<keyword evidence="6" id="KW-0238">DNA-binding</keyword>
<feature type="region of interest" description="Disordered" evidence="8">
    <location>
        <begin position="1"/>
        <end position="29"/>
    </location>
</feature>
<dbReference type="SMART" id="SM00899">
    <property type="entry name" value="FeoA"/>
    <property type="match status" value="1"/>
</dbReference>
<organism evidence="10 11">
    <name type="scientific">Candidatus Dormiibacter inghamiae</name>
    <dbReference type="NCBI Taxonomy" id="3127013"/>
    <lineage>
        <taxon>Bacteria</taxon>
        <taxon>Bacillati</taxon>
        <taxon>Candidatus Dormiibacterota</taxon>
        <taxon>Candidatus Dormibacteria</taxon>
        <taxon>Candidatus Dormibacterales</taxon>
        <taxon>Candidatus Dormibacteraceae</taxon>
        <taxon>Candidatus Dormiibacter</taxon>
    </lineage>
</organism>
<dbReference type="Pfam" id="PF02742">
    <property type="entry name" value="Fe_dep_repr_C"/>
    <property type="match status" value="1"/>
</dbReference>
<dbReference type="GO" id="GO:0046983">
    <property type="term" value="F:protein dimerization activity"/>
    <property type="evidence" value="ECO:0007669"/>
    <property type="project" value="InterPro"/>
</dbReference>
<reference evidence="10 11" key="1">
    <citation type="submission" date="2020-10" db="EMBL/GenBank/DDBJ databases">
        <title>Ca. Dormibacterota MAGs.</title>
        <authorList>
            <person name="Montgomery K."/>
        </authorList>
    </citation>
    <scope>NUCLEOTIDE SEQUENCE [LARGE SCALE GENOMIC DNA]</scope>
    <source>
        <strain evidence="10">SC8811_S16_3</strain>
    </source>
</reference>
<protein>
    <submittedName>
        <fullName evidence="10">Metal-dependent transcriptional regulator</fullName>
    </submittedName>
</protein>
<dbReference type="SMART" id="SM00529">
    <property type="entry name" value="HTH_DTXR"/>
    <property type="match status" value="1"/>
</dbReference>
<evidence type="ECO:0000256" key="4">
    <source>
        <dbReference type="ARBA" id="ARBA00023004"/>
    </source>
</evidence>
<accession>A0A934N601</accession>
<dbReference type="Pfam" id="PF01325">
    <property type="entry name" value="Fe_dep_repress"/>
    <property type="match status" value="1"/>
</dbReference>
<keyword evidence="7" id="KW-0804">Transcription</keyword>
<dbReference type="InterPro" id="IPR008988">
    <property type="entry name" value="Transcriptional_repressor_C"/>
</dbReference>
<dbReference type="PANTHER" id="PTHR33238">
    <property type="entry name" value="IRON (METAL) DEPENDENT REPRESSOR, DTXR FAMILY"/>
    <property type="match status" value="1"/>
</dbReference>
<gene>
    <name evidence="10" type="ORF">JF888_01870</name>
</gene>
<evidence type="ECO:0000256" key="7">
    <source>
        <dbReference type="ARBA" id="ARBA00023163"/>
    </source>
</evidence>
<dbReference type="SUPFAM" id="SSF46785">
    <property type="entry name" value="Winged helix' DNA-binding domain"/>
    <property type="match status" value="1"/>
</dbReference>
<evidence type="ECO:0000256" key="2">
    <source>
        <dbReference type="ARBA" id="ARBA00007871"/>
    </source>
</evidence>
<comment type="caution">
    <text evidence="10">The sequence shown here is derived from an EMBL/GenBank/DDBJ whole genome shotgun (WGS) entry which is preliminary data.</text>
</comment>
<dbReference type="Gene3D" id="1.10.60.10">
    <property type="entry name" value="Iron dependent repressor, metal binding and dimerisation domain"/>
    <property type="match status" value="1"/>
</dbReference>
<evidence type="ECO:0000256" key="1">
    <source>
        <dbReference type="ARBA" id="ARBA00004496"/>
    </source>
</evidence>
<dbReference type="Gene3D" id="2.30.30.90">
    <property type="match status" value="1"/>
</dbReference>
<comment type="similarity">
    <text evidence="2">Belongs to the DtxR/MntR family.</text>
</comment>
<dbReference type="InterPro" id="IPR036390">
    <property type="entry name" value="WH_DNA-bd_sf"/>
</dbReference>
<dbReference type="InterPro" id="IPR038157">
    <property type="entry name" value="FeoA_core_dom"/>
</dbReference>
<dbReference type="Gene3D" id="1.10.10.10">
    <property type="entry name" value="Winged helix-like DNA-binding domain superfamily/Winged helix DNA-binding domain"/>
    <property type="match status" value="1"/>
</dbReference>
<dbReference type="Proteomes" id="UP000620075">
    <property type="component" value="Unassembled WGS sequence"/>
</dbReference>
<dbReference type="GO" id="GO:0003677">
    <property type="term" value="F:DNA binding"/>
    <property type="evidence" value="ECO:0007669"/>
    <property type="project" value="UniProtKB-KW"/>
</dbReference>
<evidence type="ECO:0000313" key="11">
    <source>
        <dbReference type="Proteomes" id="UP000620075"/>
    </source>
</evidence>
<dbReference type="GO" id="GO:0005737">
    <property type="term" value="C:cytoplasm"/>
    <property type="evidence" value="ECO:0007669"/>
    <property type="project" value="UniProtKB-SubCell"/>
</dbReference>
<keyword evidence="5" id="KW-0805">Transcription regulation</keyword>
<dbReference type="GO" id="GO:0046914">
    <property type="term" value="F:transition metal ion binding"/>
    <property type="evidence" value="ECO:0007669"/>
    <property type="project" value="InterPro"/>
</dbReference>
<dbReference type="AlphaFoldDB" id="A0A934N601"/>
<sequence>MAKRKTSTGSSVSEREDAAKGRLESAAGTAGAAPSEVISRYLEAMYYIDAEGESVRSARLADWLGVSRPTVTVAVRRMVRDGMVRLDGRKQVVLTDKGRQAAASVVRRHRIMERWLTDSLGLDWLQADEEAARLEHAVSEAVEQRLWDHLGRPLTCPHGNPIPGHAELNPDEVRLASLPQGSSAVVTRISEVAEREAPTLLRYLWDRRLVPGAALSVMEADSVGLTLRLKLADREVVLSHETAAKLWTRPEASATRRPPSGVDQVRKPAGRGNNQLVSAP</sequence>
<comment type="subunit">
    <text evidence="3">Homodimer.</text>
</comment>
<feature type="compositionally biased region" description="Basic and acidic residues" evidence="8">
    <location>
        <begin position="13"/>
        <end position="23"/>
    </location>
</feature>
<proteinExistence type="inferred from homology"/>
<feature type="domain" description="Ferrous iron transporter FeoA-like" evidence="9">
    <location>
        <begin position="173"/>
        <end position="250"/>
    </location>
</feature>